<comment type="caution">
    <text evidence="2">The sequence shown here is derived from an EMBL/GenBank/DDBJ whole genome shotgun (WGS) entry which is preliminary data.</text>
</comment>
<evidence type="ECO:0000313" key="2">
    <source>
        <dbReference type="EMBL" id="KAB8292342.1"/>
    </source>
</evidence>
<evidence type="ECO:0008006" key="4">
    <source>
        <dbReference type="Google" id="ProtNLM"/>
    </source>
</evidence>
<organism evidence="2 3">
    <name type="scientific">Monilinia laxa</name>
    <name type="common">Brown rot fungus</name>
    <name type="synonym">Sclerotinia laxa</name>
    <dbReference type="NCBI Taxonomy" id="61186"/>
    <lineage>
        <taxon>Eukaryota</taxon>
        <taxon>Fungi</taxon>
        <taxon>Dikarya</taxon>
        <taxon>Ascomycota</taxon>
        <taxon>Pezizomycotina</taxon>
        <taxon>Leotiomycetes</taxon>
        <taxon>Helotiales</taxon>
        <taxon>Sclerotiniaceae</taxon>
        <taxon>Monilinia</taxon>
    </lineage>
</organism>
<evidence type="ECO:0000313" key="3">
    <source>
        <dbReference type="Proteomes" id="UP000326757"/>
    </source>
</evidence>
<feature type="compositionally biased region" description="Basic and acidic residues" evidence="1">
    <location>
        <begin position="220"/>
        <end position="240"/>
    </location>
</feature>
<feature type="compositionally biased region" description="Polar residues" evidence="1">
    <location>
        <begin position="460"/>
        <end position="470"/>
    </location>
</feature>
<keyword evidence="3" id="KW-1185">Reference proteome</keyword>
<feature type="compositionally biased region" description="Gly residues" evidence="1">
    <location>
        <begin position="540"/>
        <end position="549"/>
    </location>
</feature>
<name>A0A5N6JTD8_MONLA</name>
<feature type="region of interest" description="Disordered" evidence="1">
    <location>
        <begin position="672"/>
        <end position="714"/>
    </location>
</feature>
<dbReference type="InterPro" id="IPR045030">
    <property type="entry name" value="LYSM1-4"/>
</dbReference>
<dbReference type="AlphaFoldDB" id="A0A5N6JTD8"/>
<feature type="compositionally biased region" description="Low complexity" evidence="1">
    <location>
        <begin position="127"/>
        <end position="146"/>
    </location>
</feature>
<accession>A0A5N6JTD8</accession>
<dbReference type="OrthoDB" id="2192830at2759"/>
<dbReference type="InterPro" id="IPR036779">
    <property type="entry name" value="LysM_dom_sf"/>
</dbReference>
<gene>
    <name evidence="2" type="ORF">EYC80_008082</name>
</gene>
<reference evidence="2 3" key="1">
    <citation type="submission" date="2019-06" db="EMBL/GenBank/DDBJ databases">
        <title>Genome Sequence of the Brown Rot Fungal Pathogen Monilinia laxa.</title>
        <authorList>
            <person name="De Miccolis Angelini R.M."/>
            <person name="Landi L."/>
            <person name="Abate D."/>
            <person name="Pollastro S."/>
            <person name="Romanazzi G."/>
            <person name="Faretra F."/>
        </authorList>
    </citation>
    <scope>NUCLEOTIDE SEQUENCE [LARGE SCALE GENOMIC DNA]</scope>
    <source>
        <strain evidence="2 3">Mlax316</strain>
    </source>
</reference>
<proteinExistence type="predicted"/>
<protein>
    <recommendedName>
        <fullName evidence="4">LysM domain-containing protein</fullName>
    </recommendedName>
</protein>
<dbReference type="Gene3D" id="3.10.350.10">
    <property type="entry name" value="LysM domain"/>
    <property type="match status" value="1"/>
</dbReference>
<feature type="compositionally biased region" description="Basic and acidic residues" evidence="1">
    <location>
        <begin position="60"/>
        <end position="73"/>
    </location>
</feature>
<evidence type="ECO:0000256" key="1">
    <source>
        <dbReference type="SAM" id="MobiDB-lite"/>
    </source>
</evidence>
<feature type="region of interest" description="Disordered" evidence="1">
    <location>
        <begin position="433"/>
        <end position="561"/>
    </location>
</feature>
<dbReference type="Proteomes" id="UP000326757">
    <property type="component" value="Unassembled WGS sequence"/>
</dbReference>
<feature type="region of interest" description="Disordered" evidence="1">
    <location>
        <begin position="214"/>
        <end position="240"/>
    </location>
</feature>
<feature type="compositionally biased region" description="Polar residues" evidence="1">
    <location>
        <begin position="75"/>
        <end position="90"/>
    </location>
</feature>
<dbReference type="PANTHER" id="PTHR20932:SF8">
    <property type="entry name" value="LD22649P"/>
    <property type="match status" value="1"/>
</dbReference>
<dbReference type="PANTHER" id="PTHR20932">
    <property type="entry name" value="LYSM AND PUTATIVE PEPTIDOGLYCAN-BINDING DOMAIN-CONTAINING PROTEIN"/>
    <property type="match status" value="1"/>
</dbReference>
<feature type="compositionally biased region" description="Basic and acidic residues" evidence="1">
    <location>
        <begin position="524"/>
        <end position="534"/>
    </location>
</feature>
<feature type="region of interest" description="Disordered" evidence="1">
    <location>
        <begin position="58"/>
        <end position="192"/>
    </location>
</feature>
<dbReference type="EMBL" id="VIGI01000013">
    <property type="protein sequence ID" value="KAB8292342.1"/>
    <property type="molecule type" value="Genomic_DNA"/>
</dbReference>
<sequence length="714" mass="76976">MLLRMTNTVTQTYYNLERPFPATKVLKEAKYTFIIYTSKSPITRNIAIEPSTQELYKNNECSHEQKSPVRAARETTMSQSSRTAAITSKQPRLYSDNEIQFSDSSAATSSTIRPRNRRLVSTEQELASTTTSRRSSPAGSSRGVSPIPSRHPSRRVGDDVAQSTEGAFGTSAVERGDQKIGPGNPAAWGSGWSNSWSTIQGLASSVLGDLGDLVTDEGEGSARKTASLDRPKARRKDNSVKKLFELPQGAWGPTEQKKRNEAVIGAGSQSERDAALRTQKMTRVLENHSDLNGSIDINGNYKRRTSVDETSTRTQEDEGDALVYIHHVQKEDTLAGVILRYNCQPMVFRKANRFWPNDSIQTREVVILPVDACAIKGRPCDPPQDLGQGIDLLAPTPSLEDAPESWPPRSEPPIERPEENPWEHVQWVTFDSSPDSKPVEIARMPRRTLGYFPPRRRKSQATNSIASTPRGSYDLPRMSQTGALGDPIGSPASTTSQRTSNLGRRPSQSTSGSYFPPAGAANRPRRESVNEAADRLGWLRGPGGVGTLGKGVTTPGPGQDPLNTWARKHIPGIAIDSLPSSSILDSEIVPFGFRDELASIAESSYSPARSGSATPSNLGGSGIGLENAAAAIEGWVRRLAVKAPGTPLNGGRVSGDGSGDLIELLDGAGSDDGRGFELSPGRLRNNSSSRIGSSGREDLEGALRGRGVKGGKKD</sequence>
<feature type="compositionally biased region" description="Low complexity" evidence="1">
    <location>
        <begin position="681"/>
        <end position="694"/>
    </location>
</feature>
<feature type="region of interest" description="Disordered" evidence="1">
    <location>
        <begin position="386"/>
        <end position="419"/>
    </location>
</feature>
<feature type="compositionally biased region" description="Polar residues" evidence="1">
    <location>
        <begin position="97"/>
        <end position="126"/>
    </location>
</feature>
<feature type="compositionally biased region" description="Polar residues" evidence="1">
    <location>
        <begin position="491"/>
        <end position="513"/>
    </location>
</feature>